<dbReference type="EMBL" id="CP141886">
    <property type="protein sequence ID" value="WRT67911.1"/>
    <property type="molecule type" value="Genomic_DNA"/>
</dbReference>
<reference evidence="2 3" key="1">
    <citation type="submission" date="2024-01" db="EMBL/GenBank/DDBJ databases">
        <title>Comparative genomics of Cryptococcus and Kwoniella reveals pathogenesis evolution and contrasting modes of karyotype evolution via chromosome fusion or intercentromeric recombination.</title>
        <authorList>
            <person name="Coelho M.A."/>
            <person name="David-Palma M."/>
            <person name="Shea T."/>
            <person name="Bowers K."/>
            <person name="McGinley-Smith S."/>
            <person name="Mohammad A.W."/>
            <person name="Gnirke A."/>
            <person name="Yurkov A.M."/>
            <person name="Nowrousian M."/>
            <person name="Sun S."/>
            <person name="Cuomo C.A."/>
            <person name="Heitman J."/>
        </authorList>
    </citation>
    <scope>NUCLEOTIDE SEQUENCE [LARGE SCALE GENOMIC DNA]</scope>
    <source>
        <strain evidence="2">CBS 11374</strain>
    </source>
</reference>
<dbReference type="RefSeq" id="XP_062792651.1">
    <property type="nucleotide sequence ID" value="XM_062936600.1"/>
</dbReference>
<dbReference type="Pfam" id="PF05303">
    <property type="entry name" value="GSKIP_dom"/>
    <property type="match status" value="1"/>
</dbReference>
<gene>
    <name evidence="2" type="ORF">IL334_004885</name>
</gene>
<dbReference type="SUPFAM" id="SSF103107">
    <property type="entry name" value="Hypothetical protein c14orf129, hspc210"/>
    <property type="match status" value="1"/>
</dbReference>
<accession>A0ABZ1D4L4</accession>
<evidence type="ECO:0000313" key="2">
    <source>
        <dbReference type="EMBL" id="WRT67911.1"/>
    </source>
</evidence>
<name>A0ABZ1D4L4_9TREE</name>
<dbReference type="InterPro" id="IPR023231">
    <property type="entry name" value="GSKIP_dom_sf"/>
</dbReference>
<dbReference type="GeneID" id="87957016"/>
<proteinExistence type="predicted"/>
<feature type="domain" description="GSKIP" evidence="1">
    <location>
        <begin position="73"/>
        <end position="129"/>
    </location>
</feature>
<dbReference type="InterPro" id="IPR007967">
    <property type="entry name" value="GSKIP_dom"/>
</dbReference>
<evidence type="ECO:0000313" key="3">
    <source>
        <dbReference type="Proteomes" id="UP001329825"/>
    </source>
</evidence>
<protein>
    <recommendedName>
        <fullName evidence="1">GSKIP domain-containing protein</fullName>
    </recommendedName>
</protein>
<dbReference type="Gene3D" id="3.30.2280.10">
    <property type="entry name" value="Hypothetical protein (hspc210)"/>
    <property type="match status" value="1"/>
</dbReference>
<evidence type="ECO:0000259" key="1">
    <source>
        <dbReference type="Pfam" id="PF05303"/>
    </source>
</evidence>
<dbReference type="Proteomes" id="UP001329825">
    <property type="component" value="Chromosome 6"/>
</dbReference>
<sequence>MTSTHNILLDPLPEIRAALSSNSFGVSGSKVIEEKSFPRTEEELISVKDETRSTGITPSRVVGRAEIVLKDEEGIVSLRLDRSGWTIDSAEGSNELSQKVNKTYESLETLLIDISESYVQAMNQEIWKRFGMEKENSEVEEEDNAERSI</sequence>
<keyword evidence="3" id="KW-1185">Reference proteome</keyword>
<organism evidence="2 3">
    <name type="scientific">Kwoniella shivajii</name>
    <dbReference type="NCBI Taxonomy" id="564305"/>
    <lineage>
        <taxon>Eukaryota</taxon>
        <taxon>Fungi</taxon>
        <taxon>Dikarya</taxon>
        <taxon>Basidiomycota</taxon>
        <taxon>Agaricomycotina</taxon>
        <taxon>Tremellomycetes</taxon>
        <taxon>Tremellales</taxon>
        <taxon>Cryptococcaceae</taxon>
        <taxon>Kwoniella</taxon>
    </lineage>
</organism>